<dbReference type="Gene3D" id="3.30.60.90">
    <property type="match status" value="1"/>
</dbReference>
<evidence type="ECO:0000313" key="8">
    <source>
        <dbReference type="Proteomes" id="UP000761534"/>
    </source>
</evidence>
<keyword evidence="2" id="KW-0863">Zinc-finger</keyword>
<keyword evidence="5" id="KW-0812">Transmembrane</keyword>
<evidence type="ECO:0000256" key="2">
    <source>
        <dbReference type="ARBA" id="ARBA00022771"/>
    </source>
</evidence>
<evidence type="ECO:0000259" key="6">
    <source>
        <dbReference type="PROSITE" id="PS50222"/>
    </source>
</evidence>
<reference evidence="7" key="1">
    <citation type="journal article" date="2019" name="G3 (Bethesda)">
        <title>Genome Assemblies of Two Rare Opportunistic Yeast Pathogens: Diutina rugosa (syn. Candida rugosa) and Trichomonascus ciferrii (syn. Candida ciferrii).</title>
        <authorList>
            <person name="Mixao V."/>
            <person name="Saus E."/>
            <person name="Hansen A.P."/>
            <person name="Lass-Florl C."/>
            <person name="Gabaldon T."/>
        </authorList>
    </citation>
    <scope>NUCLEOTIDE SEQUENCE</scope>
    <source>
        <strain evidence="7">CBS 4856</strain>
    </source>
</reference>
<dbReference type="GO" id="GO:0008270">
    <property type="term" value="F:zinc ion binding"/>
    <property type="evidence" value="ECO:0007669"/>
    <property type="project" value="UniProtKB-KW"/>
</dbReference>
<evidence type="ECO:0000313" key="7">
    <source>
        <dbReference type="EMBL" id="KAA8902037.1"/>
    </source>
</evidence>
<organism evidence="7 8">
    <name type="scientific">Trichomonascus ciferrii</name>
    <dbReference type="NCBI Taxonomy" id="44093"/>
    <lineage>
        <taxon>Eukaryota</taxon>
        <taxon>Fungi</taxon>
        <taxon>Dikarya</taxon>
        <taxon>Ascomycota</taxon>
        <taxon>Saccharomycotina</taxon>
        <taxon>Dipodascomycetes</taxon>
        <taxon>Dipodascales</taxon>
        <taxon>Trichomonascaceae</taxon>
        <taxon>Trichomonascus</taxon>
        <taxon>Trichomonascus ciferrii complex</taxon>
    </lineage>
</organism>
<keyword evidence="3" id="KW-0862">Zinc</keyword>
<dbReference type="Proteomes" id="UP000761534">
    <property type="component" value="Unassembled WGS sequence"/>
</dbReference>
<feature type="transmembrane region" description="Helical" evidence="5">
    <location>
        <begin position="6"/>
        <end position="25"/>
    </location>
</feature>
<accession>A0A642USE6</accession>
<sequence length="456" mass="52373">MKKLLYVSFVLSTAAVGGLSLYSLYKMMKPLAQMRLMRNAESKHRQKKAYRTHKTAHGPQLPLIYAPEPPYSEEAYHIYNVCLKMGQDTLRSVGNVHHNTLCVFCQRTGPDIHGIRYVCAQCGLIDMCEQCERENMHEPSHLLYKLPFHVPPQLASLSVYRNQIPWQTEDNLDFLGSNYVPSALSFDKIEELKTLNRGNMSSAEIEALYDQFCCLADMSYEDYLGLEHDSSEEVTPAMSKSALSQVLATRYSIDTYLGDFLCDLYDDDKNGVITFEDYVYGMNLIISTDNYHEKVHSIIDACPPDVEMKTHLRNLILAFVDLTKNAFADALNIQAFATHPEEQVLIDNEKTAFQDEHRKSRRQDFVELEQDNLLWERRQEINTWADYDPLTKTNPQADSELNILWDLAIDDNLNELFDRLHAEYPPDDHYNGLIEIVLSEQKFLNLTTACLEAGIV</sequence>
<keyword evidence="1" id="KW-0479">Metal-binding</keyword>
<dbReference type="PROSITE" id="PS50222">
    <property type="entry name" value="EF_HAND_2"/>
    <property type="match status" value="1"/>
</dbReference>
<dbReference type="Gene3D" id="1.10.238.10">
    <property type="entry name" value="EF-hand"/>
    <property type="match status" value="1"/>
</dbReference>
<dbReference type="InterPro" id="IPR018247">
    <property type="entry name" value="EF_Hand_1_Ca_BS"/>
</dbReference>
<dbReference type="SUPFAM" id="SSF47473">
    <property type="entry name" value="EF-hand"/>
    <property type="match status" value="1"/>
</dbReference>
<comment type="caution">
    <text evidence="7">The sequence shown here is derived from an EMBL/GenBank/DDBJ whole genome shotgun (WGS) entry which is preliminary data.</text>
</comment>
<dbReference type="InterPro" id="IPR002048">
    <property type="entry name" value="EF_hand_dom"/>
</dbReference>
<keyword evidence="4" id="KW-0106">Calcium</keyword>
<evidence type="ECO:0000256" key="3">
    <source>
        <dbReference type="ARBA" id="ARBA00022833"/>
    </source>
</evidence>
<dbReference type="InterPro" id="IPR043145">
    <property type="entry name" value="Znf_ZZ_sf"/>
</dbReference>
<name>A0A642USE6_9ASCO</name>
<evidence type="ECO:0000256" key="5">
    <source>
        <dbReference type="SAM" id="Phobius"/>
    </source>
</evidence>
<evidence type="ECO:0000256" key="4">
    <source>
        <dbReference type="ARBA" id="ARBA00022837"/>
    </source>
</evidence>
<keyword evidence="5" id="KW-0472">Membrane</keyword>
<dbReference type="EMBL" id="SWFS01000475">
    <property type="protein sequence ID" value="KAA8902037.1"/>
    <property type="molecule type" value="Genomic_DNA"/>
</dbReference>
<dbReference type="PROSITE" id="PS00018">
    <property type="entry name" value="EF_HAND_1"/>
    <property type="match status" value="1"/>
</dbReference>
<proteinExistence type="predicted"/>
<dbReference type="GO" id="GO:0005509">
    <property type="term" value="F:calcium ion binding"/>
    <property type="evidence" value="ECO:0007669"/>
    <property type="project" value="InterPro"/>
</dbReference>
<dbReference type="InterPro" id="IPR011992">
    <property type="entry name" value="EF-hand-dom_pair"/>
</dbReference>
<dbReference type="AlphaFoldDB" id="A0A642USE6"/>
<keyword evidence="8" id="KW-1185">Reference proteome</keyword>
<keyword evidence="5" id="KW-1133">Transmembrane helix</keyword>
<dbReference type="SUPFAM" id="SSF57850">
    <property type="entry name" value="RING/U-box"/>
    <property type="match status" value="1"/>
</dbReference>
<dbReference type="OrthoDB" id="2122982at2759"/>
<protein>
    <recommendedName>
        <fullName evidence="6">EF-hand domain-containing protein</fullName>
    </recommendedName>
</protein>
<feature type="domain" description="EF-hand" evidence="6">
    <location>
        <begin position="263"/>
        <end position="288"/>
    </location>
</feature>
<dbReference type="VEuPathDB" id="FungiDB:TRICI_005957"/>
<gene>
    <name evidence="7" type="ORF">TRICI_005957</name>
</gene>
<evidence type="ECO:0000256" key="1">
    <source>
        <dbReference type="ARBA" id="ARBA00022723"/>
    </source>
</evidence>